<evidence type="ECO:0000256" key="5">
    <source>
        <dbReference type="ARBA" id="ARBA00022516"/>
    </source>
</evidence>
<dbReference type="PANTHER" id="PTHR43290">
    <property type="entry name" value="MEVALONATE KINASE"/>
    <property type="match status" value="1"/>
</dbReference>
<dbReference type="GO" id="GO:0046872">
    <property type="term" value="F:metal ion binding"/>
    <property type="evidence" value="ECO:0007669"/>
    <property type="project" value="UniProtKB-KW"/>
</dbReference>
<dbReference type="InterPro" id="IPR014721">
    <property type="entry name" value="Ribsml_uS5_D2-typ_fold_subgr"/>
</dbReference>
<evidence type="ECO:0000256" key="13">
    <source>
        <dbReference type="ARBA" id="ARBA00023011"/>
    </source>
</evidence>
<evidence type="ECO:0000256" key="9">
    <source>
        <dbReference type="ARBA" id="ARBA00022777"/>
    </source>
</evidence>
<evidence type="ECO:0000256" key="15">
    <source>
        <dbReference type="ARBA" id="ARBA00023166"/>
    </source>
</evidence>
<proteinExistence type="inferred from homology"/>
<dbReference type="Gene3D" id="3.30.70.890">
    <property type="entry name" value="GHMP kinase, C-terminal domain"/>
    <property type="match status" value="1"/>
</dbReference>
<dbReference type="Gene3D" id="3.30.230.10">
    <property type="match status" value="1"/>
</dbReference>
<accession>A0A9Q1BY81</accession>
<evidence type="ECO:0000256" key="6">
    <source>
        <dbReference type="ARBA" id="ARBA00022679"/>
    </source>
</evidence>
<evidence type="ECO:0000256" key="3">
    <source>
        <dbReference type="ARBA" id="ARBA00012103"/>
    </source>
</evidence>
<keyword evidence="12 18" id="KW-0752">Steroid biosynthesis</keyword>
<evidence type="ECO:0000256" key="10">
    <source>
        <dbReference type="ARBA" id="ARBA00022840"/>
    </source>
</evidence>
<keyword evidence="22" id="KW-1185">Reference proteome</keyword>
<keyword evidence="10 18" id="KW-0067">ATP-binding</keyword>
<protein>
    <recommendedName>
        <fullName evidence="3 18">Mevalonate kinase</fullName>
        <shortName evidence="18">MK</shortName>
        <ecNumber evidence="3 18">2.7.1.36</ecNumber>
    </recommendedName>
</protein>
<dbReference type="PANTHER" id="PTHR43290:SF2">
    <property type="entry name" value="MEVALONATE KINASE"/>
    <property type="match status" value="1"/>
</dbReference>
<dbReference type="PROSITE" id="PS00627">
    <property type="entry name" value="GHMP_KINASES_ATP"/>
    <property type="match status" value="1"/>
</dbReference>
<evidence type="ECO:0000256" key="2">
    <source>
        <dbReference type="ARBA" id="ARBA00006495"/>
    </source>
</evidence>
<dbReference type="NCBIfam" id="TIGR00549">
    <property type="entry name" value="mevalon_kin"/>
    <property type="match status" value="1"/>
</dbReference>
<comment type="caution">
    <text evidence="21">The sequence shown here is derived from an EMBL/GenBank/DDBJ whole genome shotgun (WGS) entry which is preliminary data.</text>
</comment>
<dbReference type="GO" id="GO:0004496">
    <property type="term" value="F:mevalonate kinase activity"/>
    <property type="evidence" value="ECO:0007669"/>
    <property type="project" value="UniProtKB-EC"/>
</dbReference>
<keyword evidence="15 18" id="KW-1207">Sterol metabolism</keyword>
<comment type="subcellular location">
    <subcellularLocation>
        <location evidence="1 18">Cytoplasm</location>
    </subcellularLocation>
</comment>
<keyword evidence="11" id="KW-0460">Magnesium</keyword>
<dbReference type="EC" id="2.7.1.36" evidence="3 18"/>
<dbReference type="Pfam" id="PF00288">
    <property type="entry name" value="GHMP_kinases_N"/>
    <property type="match status" value="1"/>
</dbReference>
<gene>
    <name evidence="21" type="ORF">HOLleu_21845</name>
</gene>
<evidence type="ECO:0000256" key="4">
    <source>
        <dbReference type="ARBA" id="ARBA00022490"/>
    </source>
</evidence>
<dbReference type="AlphaFoldDB" id="A0A9Q1BY81"/>
<dbReference type="SUPFAM" id="SSF54211">
    <property type="entry name" value="Ribosomal protein S5 domain 2-like"/>
    <property type="match status" value="1"/>
</dbReference>
<dbReference type="InterPro" id="IPR020568">
    <property type="entry name" value="Ribosomal_Su5_D2-typ_SF"/>
</dbReference>
<keyword evidence="7" id="KW-0479">Metal-binding</keyword>
<evidence type="ECO:0000256" key="11">
    <source>
        <dbReference type="ARBA" id="ARBA00022842"/>
    </source>
</evidence>
<dbReference type="Pfam" id="PF08544">
    <property type="entry name" value="GHMP_kinases_C"/>
    <property type="match status" value="1"/>
</dbReference>
<dbReference type="GO" id="GO:0019287">
    <property type="term" value="P:isopentenyl diphosphate biosynthetic process, mevalonate pathway"/>
    <property type="evidence" value="ECO:0007669"/>
    <property type="project" value="TreeGrafter"/>
</dbReference>
<sequence length="412" mass="44897">MDPSHLPNKVLTSAPGKLILHGEHAVVHGTTALATSLNLRSYLELTANSSKVSLNFPDINLQGTWNISDLEETFRHLIHFGDNTMAFLDEEGVNQLKDFAGLSGDINTRNLAIIAFLYLYLCIFKSSASHSLQGMNALATSNLPTGAGLGSSAAFSASLVSGLLIFTGTLKVPHGRHDWTGEELELINRWAFEGEKVIHGNPSGVDNAVSVFGGALRYKSKAIEHLHKMPSLRVLLINTKVPRSTKILVAGVKDKLEKYPGVIKPVFDSIEDISQRCETVLSSLWGIEHDSFVEGATHNQFELYCTMEELIDMNQSFLKILGVSHPSIENVCTLTTEYGIHAKLTGAGGGGCVFALLRPDYPQEKLEMVTTKLKEAGYEAWVTSIGGVGATYHESVDDVYEKGFILPKPLET</sequence>
<dbReference type="Proteomes" id="UP001152320">
    <property type="component" value="Chromosome 10"/>
</dbReference>
<dbReference type="OrthoDB" id="1652964at2759"/>
<evidence type="ECO:0000259" key="19">
    <source>
        <dbReference type="Pfam" id="PF00288"/>
    </source>
</evidence>
<dbReference type="InterPro" id="IPR036554">
    <property type="entry name" value="GHMP_kinase_C_sf"/>
</dbReference>
<keyword evidence="6 18" id="KW-0808">Transferase</keyword>
<evidence type="ECO:0000313" key="22">
    <source>
        <dbReference type="Proteomes" id="UP001152320"/>
    </source>
</evidence>
<evidence type="ECO:0000256" key="18">
    <source>
        <dbReference type="RuleBase" id="RU363087"/>
    </source>
</evidence>
<keyword evidence="14 18" id="KW-0443">Lipid metabolism</keyword>
<name>A0A9Q1BY81_HOLLE</name>
<evidence type="ECO:0000256" key="17">
    <source>
        <dbReference type="ARBA" id="ARBA00029438"/>
    </source>
</evidence>
<reference evidence="21" key="1">
    <citation type="submission" date="2021-10" db="EMBL/GenBank/DDBJ databases">
        <title>Tropical sea cucumber genome reveals ecological adaptation and Cuvierian tubules defense mechanism.</title>
        <authorList>
            <person name="Chen T."/>
        </authorList>
    </citation>
    <scope>NUCLEOTIDE SEQUENCE</scope>
    <source>
        <strain evidence="21">Nanhai2018</strain>
        <tissue evidence="21">Muscle</tissue>
    </source>
</reference>
<comment type="pathway">
    <text evidence="17 18">Isoprenoid biosynthesis; isopentenyl diphosphate biosynthesis via mevalonate pathway; isopentenyl diphosphate from (R)-mevalonate: step 1/3.</text>
</comment>
<feature type="domain" description="GHMP kinase C-terminal" evidence="20">
    <location>
        <begin position="308"/>
        <end position="370"/>
    </location>
</feature>
<dbReference type="GO" id="GO:0006695">
    <property type="term" value="P:cholesterol biosynthetic process"/>
    <property type="evidence" value="ECO:0007669"/>
    <property type="project" value="TreeGrafter"/>
</dbReference>
<dbReference type="EMBL" id="JAIZAY010000010">
    <property type="protein sequence ID" value="KAJ8034838.1"/>
    <property type="molecule type" value="Genomic_DNA"/>
</dbReference>
<feature type="domain" description="GHMP kinase N-terminal" evidence="19">
    <location>
        <begin position="129"/>
        <end position="214"/>
    </location>
</feature>
<evidence type="ECO:0000256" key="14">
    <source>
        <dbReference type="ARBA" id="ARBA00023098"/>
    </source>
</evidence>
<dbReference type="FunFam" id="3.30.70.890:FF:000003">
    <property type="entry name" value="Mevalonate kinase"/>
    <property type="match status" value="1"/>
</dbReference>
<comment type="similarity">
    <text evidence="2 18">Belongs to the GHMP kinase family. Mevalonate kinase subfamily.</text>
</comment>
<evidence type="ECO:0000256" key="8">
    <source>
        <dbReference type="ARBA" id="ARBA00022741"/>
    </source>
</evidence>
<comment type="catalytic activity">
    <reaction evidence="18">
        <text>(R)-mevalonate + ATP = (R)-5-phosphomevalonate + ADP + H(+)</text>
        <dbReference type="Rhea" id="RHEA:17065"/>
        <dbReference type="ChEBI" id="CHEBI:15378"/>
        <dbReference type="ChEBI" id="CHEBI:30616"/>
        <dbReference type="ChEBI" id="CHEBI:36464"/>
        <dbReference type="ChEBI" id="CHEBI:58146"/>
        <dbReference type="ChEBI" id="CHEBI:456216"/>
        <dbReference type="EC" id="2.7.1.36"/>
    </reaction>
</comment>
<dbReference type="FunFam" id="3.30.230.10:FF:000027">
    <property type="entry name" value="Mevalonate kinase"/>
    <property type="match status" value="1"/>
</dbReference>
<dbReference type="InterPro" id="IPR006203">
    <property type="entry name" value="GHMP_knse_ATP-bd_CS"/>
</dbReference>
<dbReference type="InterPro" id="IPR006204">
    <property type="entry name" value="GHMP_kinase_N_dom"/>
</dbReference>
<dbReference type="InterPro" id="IPR006205">
    <property type="entry name" value="Mev_gal_kin"/>
</dbReference>
<dbReference type="GO" id="GO:0005829">
    <property type="term" value="C:cytosol"/>
    <property type="evidence" value="ECO:0007669"/>
    <property type="project" value="TreeGrafter"/>
</dbReference>
<evidence type="ECO:0000259" key="20">
    <source>
        <dbReference type="Pfam" id="PF08544"/>
    </source>
</evidence>
<keyword evidence="4 18" id="KW-0963">Cytoplasm</keyword>
<dbReference type="GO" id="GO:0005524">
    <property type="term" value="F:ATP binding"/>
    <property type="evidence" value="ECO:0007669"/>
    <property type="project" value="UniProtKB-KW"/>
</dbReference>
<keyword evidence="9 18" id="KW-0418">Kinase</keyword>
<evidence type="ECO:0000256" key="7">
    <source>
        <dbReference type="ARBA" id="ARBA00022723"/>
    </source>
</evidence>
<evidence type="ECO:0000256" key="12">
    <source>
        <dbReference type="ARBA" id="ARBA00022955"/>
    </source>
</evidence>
<evidence type="ECO:0000313" key="21">
    <source>
        <dbReference type="EMBL" id="KAJ8034838.1"/>
    </source>
</evidence>
<keyword evidence="16 18" id="KW-0753">Steroid metabolism</keyword>
<organism evidence="21 22">
    <name type="scientific">Holothuria leucospilota</name>
    <name type="common">Black long sea cucumber</name>
    <name type="synonym">Mertensiothuria leucospilota</name>
    <dbReference type="NCBI Taxonomy" id="206669"/>
    <lineage>
        <taxon>Eukaryota</taxon>
        <taxon>Metazoa</taxon>
        <taxon>Echinodermata</taxon>
        <taxon>Eleutherozoa</taxon>
        <taxon>Echinozoa</taxon>
        <taxon>Holothuroidea</taxon>
        <taxon>Aspidochirotacea</taxon>
        <taxon>Aspidochirotida</taxon>
        <taxon>Holothuriidae</taxon>
        <taxon>Holothuria</taxon>
    </lineage>
</organism>
<keyword evidence="13 18" id="KW-0756">Sterol biosynthesis</keyword>
<keyword evidence="8 18" id="KW-0547">Nucleotide-binding</keyword>
<keyword evidence="5 18" id="KW-0444">Lipid biosynthesis</keyword>
<dbReference type="InterPro" id="IPR013750">
    <property type="entry name" value="GHMP_kinase_C_dom"/>
</dbReference>
<evidence type="ECO:0000256" key="1">
    <source>
        <dbReference type="ARBA" id="ARBA00004496"/>
    </source>
</evidence>
<dbReference type="SUPFAM" id="SSF55060">
    <property type="entry name" value="GHMP Kinase, C-terminal domain"/>
    <property type="match status" value="1"/>
</dbReference>
<evidence type="ECO:0000256" key="16">
    <source>
        <dbReference type="ARBA" id="ARBA00023221"/>
    </source>
</evidence>
<dbReference type="PRINTS" id="PR00959">
    <property type="entry name" value="MEVGALKINASE"/>
</dbReference>